<dbReference type="Proteomes" id="UP000197025">
    <property type="component" value="Unassembled WGS sequence"/>
</dbReference>
<dbReference type="SUPFAM" id="SSF56235">
    <property type="entry name" value="N-terminal nucleophile aminohydrolases (Ntn hydrolases)"/>
    <property type="match status" value="2"/>
</dbReference>
<reference evidence="3" key="1">
    <citation type="submission" date="2017-06" db="EMBL/GenBank/DDBJ databases">
        <authorList>
            <person name="Varghese N."/>
            <person name="Submissions S."/>
        </authorList>
    </citation>
    <scope>NUCLEOTIDE SEQUENCE [LARGE SCALE GENOMIC DNA]</scope>
    <source>
        <strain evidence="3">JAD2</strain>
    </source>
</reference>
<protein>
    <submittedName>
        <fullName evidence="2">Protein related to penicillin acylase</fullName>
    </submittedName>
</protein>
<proteinExistence type="inferred from homology"/>
<name>A0A212QNW7_9CHLR</name>
<dbReference type="InterPro" id="IPR023343">
    <property type="entry name" value="Penicillin_amidase_dom1"/>
</dbReference>
<sequence>MTARKKPLLPGVAGLVLILILGILHLPSAVGPPAFLSLHGPEGKITLYAVGPAQWRVEAGSPQDQAFAEGVLDGLDAAPLLILRRAAAYGQLEALVGPQAKEADAWARERLAPVIARAWEALDAETRSRLEAYAAGVNTAWRMGIPMIRRLPSDPLARPWDPRDSLAVAVGLALAHPGWMEAEIAAALRRLPPAPRAALEDPRWSSATPAPDVARREAAWRAWAAVGVAPELGLFRTCQEDTGIRLHAMAAPVFPLPWRLIWVDDGVRLRWPGIPGALARIRQAEGAQLEPKPGPGDVLDALGELSVRVVRESGESPLWAWRGKDAWPRCAPPATPDREALLALTPEGWLQRRVHGMLARWDGQLDAKSPSALVYEVWRWELIRTALGPAVGEENLRRLLARRPAERLRAAAQALWEAQGNEVRELKAMAYRRALAEIGRRYGDLHTIWEWGKAHAAPVRILGWPIRAEIPLGGDESAPWPTPVDPVRPFATAFWPALTVQRESQVILKIAPTPVWWRWP</sequence>
<keyword evidence="3" id="KW-1185">Reference proteome</keyword>
<dbReference type="Gene3D" id="1.10.439.10">
    <property type="entry name" value="Penicillin Amidohydrolase, domain 1"/>
    <property type="match status" value="1"/>
</dbReference>
<dbReference type="OrthoDB" id="1456570at2"/>
<dbReference type="InterPro" id="IPR002692">
    <property type="entry name" value="S45"/>
</dbReference>
<dbReference type="InterPro" id="IPR029055">
    <property type="entry name" value="Ntn_hydrolases_N"/>
</dbReference>
<accession>A0A212QNW7</accession>
<dbReference type="InterPro" id="IPR043147">
    <property type="entry name" value="Penicillin_amidase_A-knob"/>
</dbReference>
<dbReference type="Pfam" id="PF01804">
    <property type="entry name" value="Penicil_amidase"/>
    <property type="match status" value="2"/>
</dbReference>
<dbReference type="Gene3D" id="1.10.1400.10">
    <property type="match status" value="1"/>
</dbReference>
<evidence type="ECO:0000313" key="3">
    <source>
        <dbReference type="Proteomes" id="UP000197025"/>
    </source>
</evidence>
<organism evidence="2 3">
    <name type="scientific">Thermoflexus hugenholtzii JAD2</name>
    <dbReference type="NCBI Taxonomy" id="877466"/>
    <lineage>
        <taxon>Bacteria</taxon>
        <taxon>Bacillati</taxon>
        <taxon>Chloroflexota</taxon>
        <taxon>Thermoflexia</taxon>
        <taxon>Thermoflexales</taxon>
        <taxon>Thermoflexaceae</taxon>
        <taxon>Thermoflexus</taxon>
    </lineage>
</organism>
<dbReference type="AlphaFoldDB" id="A0A212QNW7"/>
<dbReference type="GO" id="GO:0016811">
    <property type="term" value="F:hydrolase activity, acting on carbon-nitrogen (but not peptide) bonds, in linear amides"/>
    <property type="evidence" value="ECO:0007669"/>
    <property type="project" value="InterPro"/>
</dbReference>
<dbReference type="PANTHER" id="PTHR34218">
    <property type="entry name" value="PEPTIDASE S45 PENICILLIN AMIDASE"/>
    <property type="match status" value="1"/>
</dbReference>
<dbReference type="PANTHER" id="PTHR34218:SF4">
    <property type="entry name" value="ACYL-HOMOSERINE LACTONE ACYLASE QUIP"/>
    <property type="match status" value="1"/>
</dbReference>
<dbReference type="InParanoid" id="A0A212QNW7"/>
<dbReference type="GO" id="GO:0017000">
    <property type="term" value="P:antibiotic biosynthetic process"/>
    <property type="evidence" value="ECO:0007669"/>
    <property type="project" value="InterPro"/>
</dbReference>
<comment type="similarity">
    <text evidence="1">Belongs to the peptidase S45 family.</text>
</comment>
<gene>
    <name evidence="2" type="ORF">SAMN02746019_00026750</name>
</gene>
<evidence type="ECO:0000256" key="1">
    <source>
        <dbReference type="ARBA" id="ARBA00006586"/>
    </source>
</evidence>
<dbReference type="EMBL" id="FYEK01000012">
    <property type="protein sequence ID" value="SNB61132.1"/>
    <property type="molecule type" value="Genomic_DNA"/>
</dbReference>
<dbReference type="RefSeq" id="WP_159461557.1">
    <property type="nucleotide sequence ID" value="NZ_FYEK01000012.1"/>
</dbReference>
<dbReference type="Gene3D" id="3.60.20.10">
    <property type="entry name" value="Glutamine Phosphoribosylpyrophosphate, subunit 1, domain 1"/>
    <property type="match status" value="1"/>
</dbReference>
<evidence type="ECO:0000313" key="2">
    <source>
        <dbReference type="EMBL" id="SNB61132.1"/>
    </source>
</evidence>